<dbReference type="RefSeq" id="WP_249477664.1">
    <property type="nucleotide sequence ID" value="NZ_CP097218.1"/>
</dbReference>
<dbReference type="PRINTS" id="PR00040">
    <property type="entry name" value="HTHMERR"/>
</dbReference>
<keyword evidence="1" id="KW-0238">DNA-binding</keyword>
<dbReference type="PROSITE" id="PS00552">
    <property type="entry name" value="HTH_MERR_1"/>
    <property type="match status" value="1"/>
</dbReference>
<name>A0ABY4N1X3_9MICO</name>
<evidence type="ECO:0000256" key="2">
    <source>
        <dbReference type="SAM" id="MobiDB-lite"/>
    </source>
</evidence>
<dbReference type="PANTHER" id="PTHR30204">
    <property type="entry name" value="REDOX-CYCLING DRUG-SENSING TRANSCRIPTIONAL ACTIVATOR SOXR"/>
    <property type="match status" value="1"/>
</dbReference>
<evidence type="ECO:0000256" key="1">
    <source>
        <dbReference type="ARBA" id="ARBA00023125"/>
    </source>
</evidence>
<organism evidence="4 5">
    <name type="scientific">Brachybacterium kimchii</name>
    <dbReference type="NCBI Taxonomy" id="2942909"/>
    <lineage>
        <taxon>Bacteria</taxon>
        <taxon>Bacillati</taxon>
        <taxon>Actinomycetota</taxon>
        <taxon>Actinomycetes</taxon>
        <taxon>Micrococcales</taxon>
        <taxon>Dermabacteraceae</taxon>
        <taxon>Brachybacterium</taxon>
    </lineage>
</organism>
<proteinExistence type="predicted"/>
<feature type="region of interest" description="Disordered" evidence="2">
    <location>
        <begin position="1"/>
        <end position="24"/>
    </location>
</feature>
<accession>A0ABY4N1X3</accession>
<gene>
    <name evidence="4" type="ORF">M4486_12985</name>
</gene>
<dbReference type="SMART" id="SM00422">
    <property type="entry name" value="HTH_MERR"/>
    <property type="match status" value="1"/>
</dbReference>
<keyword evidence="5" id="KW-1185">Reference proteome</keyword>
<reference evidence="4" key="1">
    <citation type="submission" date="2022-05" db="EMBL/GenBank/DDBJ databases">
        <title>Genomic analysis of Brachybacterium sp. CBA3104.</title>
        <authorList>
            <person name="Roh S.W."/>
            <person name="Kim Y.B."/>
            <person name="Kim Y."/>
        </authorList>
    </citation>
    <scope>NUCLEOTIDE SEQUENCE</scope>
    <source>
        <strain evidence="4">CBA3104</strain>
    </source>
</reference>
<dbReference type="PROSITE" id="PS50937">
    <property type="entry name" value="HTH_MERR_2"/>
    <property type="match status" value="1"/>
</dbReference>
<dbReference type="CDD" id="cd01109">
    <property type="entry name" value="HTH_YyaN"/>
    <property type="match status" value="1"/>
</dbReference>
<protein>
    <submittedName>
        <fullName evidence="4">MerR family transcriptional regulator</fullName>
    </submittedName>
</protein>
<evidence type="ECO:0000259" key="3">
    <source>
        <dbReference type="PROSITE" id="PS50937"/>
    </source>
</evidence>
<evidence type="ECO:0000313" key="5">
    <source>
        <dbReference type="Proteomes" id="UP001055868"/>
    </source>
</evidence>
<dbReference type="InterPro" id="IPR047057">
    <property type="entry name" value="MerR_fam"/>
</dbReference>
<dbReference type="Proteomes" id="UP001055868">
    <property type="component" value="Chromosome"/>
</dbReference>
<dbReference type="EMBL" id="CP097218">
    <property type="protein sequence ID" value="UQN28544.1"/>
    <property type="molecule type" value="Genomic_DNA"/>
</dbReference>
<dbReference type="InterPro" id="IPR000551">
    <property type="entry name" value="MerR-type_HTH_dom"/>
</dbReference>
<sequence length="132" mass="14642">MDAADQPRSAVDPDSADRSPADAAAATGLSLDTLRYYEREGLIGPIARDAAGRRRYSADDVAWIGIVTCRRDAGLGIDDLRRFTRLLTQSADPTDRVAFLGERRAELEERQRATRRALEVLDDKIAYYGARD</sequence>
<evidence type="ECO:0000313" key="4">
    <source>
        <dbReference type="EMBL" id="UQN28544.1"/>
    </source>
</evidence>
<feature type="domain" description="HTH merR-type" evidence="3">
    <location>
        <begin position="23"/>
        <end position="86"/>
    </location>
</feature>
<dbReference type="Gene3D" id="1.10.1660.10">
    <property type="match status" value="1"/>
</dbReference>
<dbReference type="SUPFAM" id="SSF46955">
    <property type="entry name" value="Putative DNA-binding domain"/>
    <property type="match status" value="1"/>
</dbReference>
<dbReference type="PANTHER" id="PTHR30204:SF98">
    <property type="entry name" value="HTH-TYPE TRANSCRIPTIONAL REGULATOR ADHR"/>
    <property type="match status" value="1"/>
</dbReference>
<dbReference type="InterPro" id="IPR009061">
    <property type="entry name" value="DNA-bd_dom_put_sf"/>
</dbReference>
<dbReference type="Pfam" id="PF13411">
    <property type="entry name" value="MerR_1"/>
    <property type="match status" value="1"/>
</dbReference>